<organism evidence="2 3">
    <name type="scientific">Halanaerobium polyolivorans</name>
    <dbReference type="NCBI Taxonomy" id="2886943"/>
    <lineage>
        <taxon>Bacteria</taxon>
        <taxon>Bacillati</taxon>
        <taxon>Bacillota</taxon>
        <taxon>Clostridia</taxon>
        <taxon>Halanaerobiales</taxon>
        <taxon>Halanaerobiaceae</taxon>
        <taxon>Halanaerobium</taxon>
    </lineage>
</organism>
<dbReference type="RefSeq" id="WP_229345747.1">
    <property type="nucleotide sequence ID" value="NZ_JAJFAT010000009.1"/>
</dbReference>
<comment type="caution">
    <text evidence="2">The sequence shown here is derived from an EMBL/GenBank/DDBJ whole genome shotgun (WGS) entry which is preliminary data.</text>
</comment>
<evidence type="ECO:0000313" key="3">
    <source>
        <dbReference type="Proteomes" id="UP001199296"/>
    </source>
</evidence>
<accession>A0AAW4WZU6</accession>
<gene>
    <name evidence="2" type="ORF">LJ207_07560</name>
</gene>
<dbReference type="Proteomes" id="UP001199296">
    <property type="component" value="Unassembled WGS sequence"/>
</dbReference>
<dbReference type="AlphaFoldDB" id="A0AAW4WZU6"/>
<dbReference type="Pfam" id="PF10135">
    <property type="entry name" value="Rod-binding"/>
    <property type="match status" value="1"/>
</dbReference>
<feature type="domain" description="Flagellar protein FlgJ N-terminal" evidence="1">
    <location>
        <begin position="54"/>
        <end position="90"/>
    </location>
</feature>
<reference evidence="2 3" key="1">
    <citation type="submission" date="2021-10" db="EMBL/GenBank/DDBJ databases">
        <authorList>
            <person name="Grouzdev D.S."/>
            <person name="Pantiukh K.S."/>
            <person name="Krutkina M.S."/>
        </authorList>
    </citation>
    <scope>NUCLEOTIDE SEQUENCE [LARGE SCALE GENOMIC DNA]</scope>
    <source>
        <strain evidence="2 3">Z-7514</strain>
    </source>
</reference>
<name>A0AAW4WZU6_9FIRM</name>
<sequence length="107" mass="12395">MEIRNDLQALNFERQQVENKALEKKVQTKSGDQAELEEAVEEFTSVLIQQMFSAMKNTLNDENRLLDGGYAEEVFDDMLYREYSKMAGQQSLLSELNRALLEQLQSK</sequence>
<dbReference type="InterPro" id="IPR019301">
    <property type="entry name" value="Flagellar_prot_FlgJ_N"/>
</dbReference>
<proteinExistence type="predicted"/>
<evidence type="ECO:0000259" key="1">
    <source>
        <dbReference type="Pfam" id="PF10135"/>
    </source>
</evidence>
<protein>
    <submittedName>
        <fullName evidence="2">Rod-binding protein</fullName>
    </submittedName>
</protein>
<evidence type="ECO:0000313" key="2">
    <source>
        <dbReference type="EMBL" id="MCC3145177.1"/>
    </source>
</evidence>
<keyword evidence="3" id="KW-1185">Reference proteome</keyword>
<dbReference type="EMBL" id="JAJFAT010000009">
    <property type="protein sequence ID" value="MCC3145177.1"/>
    <property type="molecule type" value="Genomic_DNA"/>
</dbReference>